<accession>A0ABW1XQS2</accession>
<evidence type="ECO:0000313" key="2">
    <source>
        <dbReference type="Proteomes" id="UP001596364"/>
    </source>
</evidence>
<sequence>MGFPIDASAKNYSSTGANNTSKFIPQIWSKKLLVKFYDQTVFGAIANTDYEGEIKNYGDEVIIRTRADITVNDYVKGAGITYEQPESPTTNLVINQGKYFAFKLYDVDRVQSDLALMDEWSQDGAEQMKIKVDTDILSAIPAMAGHAGLTAGADSNISLGTTATPLSITNQNIVETIVEKYGVIMDEQNMPESNRFVVLPPALCARLKTSDLKDASITGDGKSTLRSGRIGMLDRFTIYSSNNLNRPAAGQYDVVFGHQCALTFAAQISFMEKLKNPDDFGDLARSLMVYGYNVIKPEGLGHSVLTLGA</sequence>
<dbReference type="RefSeq" id="WP_131258611.1">
    <property type="nucleotide sequence ID" value="NZ_JBHSUS010000001.1"/>
</dbReference>
<comment type="caution">
    <text evidence="1">The sequence shown here is derived from an EMBL/GenBank/DDBJ whole genome shotgun (WGS) entry which is preliminary data.</text>
</comment>
<evidence type="ECO:0008006" key="3">
    <source>
        <dbReference type="Google" id="ProtNLM"/>
    </source>
</evidence>
<dbReference type="Proteomes" id="UP001596364">
    <property type="component" value="Unassembled WGS sequence"/>
</dbReference>
<reference evidence="2" key="1">
    <citation type="journal article" date="2019" name="Int. J. Syst. Evol. Microbiol.">
        <title>The Global Catalogue of Microorganisms (GCM) 10K type strain sequencing project: providing services to taxonomists for standard genome sequencing and annotation.</title>
        <authorList>
            <consortium name="The Broad Institute Genomics Platform"/>
            <consortium name="The Broad Institute Genome Sequencing Center for Infectious Disease"/>
            <person name="Wu L."/>
            <person name="Ma J."/>
        </authorList>
    </citation>
    <scope>NUCLEOTIDE SEQUENCE [LARGE SCALE GENOMIC DNA]</scope>
    <source>
        <strain evidence="2">CGMCC 1.16031</strain>
    </source>
</reference>
<organism evidence="1 2">
    <name type="scientific">Pseudobowmanella zhangzhouensis</name>
    <dbReference type="NCBI Taxonomy" id="1537679"/>
    <lineage>
        <taxon>Bacteria</taxon>
        <taxon>Pseudomonadati</taxon>
        <taxon>Pseudomonadota</taxon>
        <taxon>Gammaproteobacteria</taxon>
        <taxon>Alteromonadales</taxon>
        <taxon>Alteromonadaceae</taxon>
    </lineage>
</organism>
<proteinExistence type="predicted"/>
<keyword evidence="2" id="KW-1185">Reference proteome</keyword>
<name>A0ABW1XQS2_9ALTE</name>
<dbReference type="Pfam" id="PF25209">
    <property type="entry name" value="Phage_capsid_4"/>
    <property type="match status" value="1"/>
</dbReference>
<protein>
    <recommendedName>
        <fullName evidence="3">Capsid protein</fullName>
    </recommendedName>
</protein>
<dbReference type="EMBL" id="JBHSUS010000001">
    <property type="protein sequence ID" value="MFC6441049.1"/>
    <property type="molecule type" value="Genomic_DNA"/>
</dbReference>
<evidence type="ECO:0000313" key="1">
    <source>
        <dbReference type="EMBL" id="MFC6441049.1"/>
    </source>
</evidence>
<gene>
    <name evidence="1" type="ORF">ACFP85_12920</name>
</gene>